<feature type="signal peptide" evidence="1">
    <location>
        <begin position="1"/>
        <end position="16"/>
    </location>
</feature>
<organism evidence="4 5">
    <name type="scientific">Aspergillus wentii DTO 134E9</name>
    <dbReference type="NCBI Taxonomy" id="1073089"/>
    <lineage>
        <taxon>Eukaryota</taxon>
        <taxon>Fungi</taxon>
        <taxon>Dikarya</taxon>
        <taxon>Ascomycota</taxon>
        <taxon>Pezizomycotina</taxon>
        <taxon>Eurotiomycetes</taxon>
        <taxon>Eurotiomycetidae</taxon>
        <taxon>Eurotiales</taxon>
        <taxon>Aspergillaceae</taxon>
        <taxon>Aspergillus</taxon>
        <taxon>Aspergillus subgen. Cremei</taxon>
    </lineage>
</organism>
<evidence type="ECO:0000313" key="5">
    <source>
        <dbReference type="Proteomes" id="UP000184383"/>
    </source>
</evidence>
<dbReference type="Pfam" id="PF09792">
    <property type="entry name" value="But2"/>
    <property type="match status" value="1"/>
</dbReference>
<proteinExistence type="predicted"/>
<gene>
    <name evidence="4" type="ORF">ASPWEDRAFT_35592</name>
</gene>
<feature type="chain" id="PRO_5012295880" evidence="1">
    <location>
        <begin position="17"/>
        <end position="323"/>
    </location>
</feature>
<dbReference type="InterPro" id="IPR054508">
    <property type="entry name" value="PIR1-like_C"/>
</dbReference>
<dbReference type="Proteomes" id="UP000184383">
    <property type="component" value="Unassembled WGS sequence"/>
</dbReference>
<dbReference type="STRING" id="1073089.A0A1L9RSW2"/>
<accession>A0A1L9RSW2</accession>
<evidence type="ECO:0000256" key="1">
    <source>
        <dbReference type="SAM" id="SignalP"/>
    </source>
</evidence>
<reference evidence="5" key="1">
    <citation type="journal article" date="2017" name="Genome Biol.">
        <title>Comparative genomics reveals high biological diversity and specific adaptations in the industrially and medically important fungal genus Aspergillus.</title>
        <authorList>
            <person name="de Vries R.P."/>
            <person name="Riley R."/>
            <person name="Wiebenga A."/>
            <person name="Aguilar-Osorio G."/>
            <person name="Amillis S."/>
            <person name="Uchima C.A."/>
            <person name="Anderluh G."/>
            <person name="Asadollahi M."/>
            <person name="Askin M."/>
            <person name="Barry K."/>
            <person name="Battaglia E."/>
            <person name="Bayram O."/>
            <person name="Benocci T."/>
            <person name="Braus-Stromeyer S.A."/>
            <person name="Caldana C."/>
            <person name="Canovas D."/>
            <person name="Cerqueira G.C."/>
            <person name="Chen F."/>
            <person name="Chen W."/>
            <person name="Choi C."/>
            <person name="Clum A."/>
            <person name="Dos Santos R.A."/>
            <person name="Damasio A.R."/>
            <person name="Diallinas G."/>
            <person name="Emri T."/>
            <person name="Fekete E."/>
            <person name="Flipphi M."/>
            <person name="Freyberg S."/>
            <person name="Gallo A."/>
            <person name="Gournas C."/>
            <person name="Habgood R."/>
            <person name="Hainaut M."/>
            <person name="Harispe M.L."/>
            <person name="Henrissat B."/>
            <person name="Hilden K.S."/>
            <person name="Hope R."/>
            <person name="Hossain A."/>
            <person name="Karabika E."/>
            <person name="Karaffa L."/>
            <person name="Karanyi Z."/>
            <person name="Krasevec N."/>
            <person name="Kuo A."/>
            <person name="Kusch H."/>
            <person name="LaButti K."/>
            <person name="Lagendijk E.L."/>
            <person name="Lapidus A."/>
            <person name="Levasseur A."/>
            <person name="Lindquist E."/>
            <person name="Lipzen A."/>
            <person name="Logrieco A.F."/>
            <person name="MacCabe A."/>
            <person name="Maekelae M.R."/>
            <person name="Malavazi I."/>
            <person name="Melin P."/>
            <person name="Meyer V."/>
            <person name="Mielnichuk N."/>
            <person name="Miskei M."/>
            <person name="Molnar A.P."/>
            <person name="Mule G."/>
            <person name="Ngan C.Y."/>
            <person name="Orejas M."/>
            <person name="Orosz E."/>
            <person name="Ouedraogo J.P."/>
            <person name="Overkamp K.M."/>
            <person name="Park H.-S."/>
            <person name="Perrone G."/>
            <person name="Piumi F."/>
            <person name="Punt P.J."/>
            <person name="Ram A.F."/>
            <person name="Ramon A."/>
            <person name="Rauscher S."/>
            <person name="Record E."/>
            <person name="Riano-Pachon D.M."/>
            <person name="Robert V."/>
            <person name="Roehrig J."/>
            <person name="Ruller R."/>
            <person name="Salamov A."/>
            <person name="Salih N.S."/>
            <person name="Samson R.A."/>
            <person name="Sandor E."/>
            <person name="Sanguinetti M."/>
            <person name="Schuetze T."/>
            <person name="Sepcic K."/>
            <person name="Shelest E."/>
            <person name="Sherlock G."/>
            <person name="Sophianopoulou V."/>
            <person name="Squina F.M."/>
            <person name="Sun H."/>
            <person name="Susca A."/>
            <person name="Todd R.B."/>
            <person name="Tsang A."/>
            <person name="Unkles S.E."/>
            <person name="van de Wiele N."/>
            <person name="van Rossen-Uffink D."/>
            <person name="Oliveira J.V."/>
            <person name="Vesth T.C."/>
            <person name="Visser J."/>
            <person name="Yu J.-H."/>
            <person name="Zhou M."/>
            <person name="Andersen M.R."/>
            <person name="Archer D.B."/>
            <person name="Baker S.E."/>
            <person name="Benoit I."/>
            <person name="Brakhage A.A."/>
            <person name="Braus G.H."/>
            <person name="Fischer R."/>
            <person name="Frisvad J.C."/>
            <person name="Goldman G.H."/>
            <person name="Houbraken J."/>
            <person name="Oakley B."/>
            <person name="Pocsi I."/>
            <person name="Scazzocchio C."/>
            <person name="Seiboth B."/>
            <person name="vanKuyk P.A."/>
            <person name="Wortman J."/>
            <person name="Dyer P.S."/>
            <person name="Grigoriev I.V."/>
        </authorList>
    </citation>
    <scope>NUCLEOTIDE SEQUENCE [LARGE SCALE GENOMIC DNA]</scope>
    <source>
        <strain evidence="5">DTO 134E9</strain>
    </source>
</reference>
<dbReference type="OrthoDB" id="4657524at2759"/>
<evidence type="ECO:0000259" key="2">
    <source>
        <dbReference type="Pfam" id="PF09792"/>
    </source>
</evidence>
<dbReference type="PANTHER" id="PTHR39613:SF1">
    <property type="entry name" value="ANCHORED CELL WALL PROTEIN, PUTATIVE (AFU_ORTHOLOGUE AFUA_4G08960)-RELATED"/>
    <property type="match status" value="1"/>
</dbReference>
<dbReference type="VEuPathDB" id="FungiDB:ASPWEDRAFT_35592"/>
<evidence type="ECO:0000313" key="4">
    <source>
        <dbReference type="EMBL" id="OJJ38022.1"/>
    </source>
</evidence>
<feature type="domain" description="Ubiquitin 3 binding protein But2 C-terminal" evidence="2">
    <location>
        <begin position="173"/>
        <end position="313"/>
    </location>
</feature>
<evidence type="ECO:0000259" key="3">
    <source>
        <dbReference type="Pfam" id="PF22799"/>
    </source>
</evidence>
<dbReference type="Pfam" id="PF22799">
    <property type="entry name" value="PIR1-like_C"/>
    <property type="match status" value="1"/>
</dbReference>
<feature type="domain" description="Cell wall mannoprotein PIR1-like C-terminal" evidence="3">
    <location>
        <begin position="66"/>
        <end position="138"/>
    </location>
</feature>
<keyword evidence="5" id="KW-1185">Reference proteome</keyword>
<dbReference type="GeneID" id="63750105"/>
<dbReference type="AlphaFoldDB" id="A0A1L9RSW2"/>
<name>A0A1L9RSW2_ASPWE</name>
<sequence length="323" mass="33351">MRSLTTLAVLAAGTQALISRTNTCCFHLTAYGGPSGPVGQLSDGQNRIGDNSLPTAQFCISPDASITDGSGRGCILTPPTTQFQCDQGANPTKGFSISPSGMLDFQGSSNFIACDTGQNGGFNIHTTPSDALGQCKTIQLTADACAAPAPTPTSTKSPASSSCPTTLSSGNFEFPHLIIPIDSRSPNTALGTQFNGTVTSTISTIFNFDIPQSTSGKTCSLVFLFPSQANLVTSSFRFSGDGKVNFAKLSKAADTSTTFNNVPSVSQDLGDITISPGNSFAVSTFACPAGEAISFEMKNAGTTSLSFFEDFNPSPIGLFITVC</sequence>
<dbReference type="InterPro" id="IPR018620">
    <property type="entry name" value="Ubiquitin3-bd_protein_But2_C"/>
</dbReference>
<dbReference type="PANTHER" id="PTHR39613">
    <property type="entry name" value="ANCHORED CELL WALL PROTEIN, PUTATIVE (AFU_ORTHOLOGUE AFUA_4G08960)-RELATED"/>
    <property type="match status" value="1"/>
</dbReference>
<dbReference type="EMBL" id="KV878210">
    <property type="protein sequence ID" value="OJJ38022.1"/>
    <property type="molecule type" value="Genomic_DNA"/>
</dbReference>
<dbReference type="RefSeq" id="XP_040691698.1">
    <property type="nucleotide sequence ID" value="XM_040834257.1"/>
</dbReference>
<keyword evidence="1" id="KW-0732">Signal</keyword>
<protein>
    <submittedName>
        <fullName evidence="4">Uncharacterized protein</fullName>
    </submittedName>
</protein>